<proteinExistence type="predicted"/>
<organism evidence="3 4">
    <name type="scientific">Lucifera butyrica</name>
    <dbReference type="NCBI Taxonomy" id="1351585"/>
    <lineage>
        <taxon>Bacteria</taxon>
        <taxon>Bacillati</taxon>
        <taxon>Bacillota</taxon>
        <taxon>Negativicutes</taxon>
        <taxon>Veillonellales</taxon>
        <taxon>Veillonellaceae</taxon>
        <taxon>Lucifera</taxon>
    </lineage>
</organism>
<evidence type="ECO:0008006" key="5">
    <source>
        <dbReference type="Google" id="ProtNLM"/>
    </source>
</evidence>
<evidence type="ECO:0000313" key="4">
    <source>
        <dbReference type="Proteomes" id="UP000277811"/>
    </source>
</evidence>
<keyword evidence="4" id="KW-1185">Reference proteome</keyword>
<dbReference type="EMBL" id="UPPP01000086">
    <property type="protein sequence ID" value="VBB08263.1"/>
    <property type="molecule type" value="Genomic_DNA"/>
</dbReference>
<accession>A0A498RDV1</accession>
<evidence type="ECO:0000313" key="3">
    <source>
        <dbReference type="EMBL" id="VBB08263.1"/>
    </source>
</evidence>
<evidence type="ECO:0000256" key="2">
    <source>
        <dbReference type="SAM" id="SignalP"/>
    </source>
</evidence>
<reference evidence="3 4" key="1">
    <citation type="submission" date="2018-06" db="EMBL/GenBank/DDBJ databases">
        <authorList>
            <person name="Strepis N."/>
        </authorList>
    </citation>
    <scope>NUCLEOTIDE SEQUENCE [LARGE SCALE GENOMIC DNA]</scope>
    <source>
        <strain evidence="3">LUCI</strain>
    </source>
</reference>
<keyword evidence="2" id="KW-0732">Signal</keyword>
<evidence type="ECO:0000256" key="1">
    <source>
        <dbReference type="SAM" id="MobiDB-lite"/>
    </source>
</evidence>
<protein>
    <recommendedName>
        <fullName evidence="5">Pentapeptide MXKDX repeat protein</fullName>
    </recommendedName>
</protein>
<dbReference type="AlphaFoldDB" id="A0A498RDV1"/>
<dbReference type="Proteomes" id="UP000277811">
    <property type="component" value="Unassembled WGS sequence"/>
</dbReference>
<name>A0A498RDV1_9FIRM</name>
<sequence length="96" mass="10354">MNRKMTGWLIGSMVTASVFFASFSTAMAAEKNVTPSTPHMMQSADAVNSQAANGKNDMAQQCIESMKMMSSGSMPGNNQMGHSAHHAKTINNRQEK</sequence>
<feature type="signal peptide" evidence="2">
    <location>
        <begin position="1"/>
        <end position="28"/>
    </location>
</feature>
<feature type="region of interest" description="Disordered" evidence="1">
    <location>
        <begin position="69"/>
        <end position="96"/>
    </location>
</feature>
<feature type="chain" id="PRO_5019714236" description="Pentapeptide MXKDX repeat protein" evidence="2">
    <location>
        <begin position="29"/>
        <end position="96"/>
    </location>
</feature>
<gene>
    <name evidence="3" type="ORF">LUCI_3534</name>
</gene>